<dbReference type="Pfam" id="PF13202">
    <property type="entry name" value="EF-hand_5"/>
    <property type="match status" value="2"/>
</dbReference>
<feature type="signal peptide" evidence="2">
    <location>
        <begin position="1"/>
        <end position="26"/>
    </location>
</feature>
<dbReference type="InterPro" id="IPR011992">
    <property type="entry name" value="EF-hand-dom_pair"/>
</dbReference>
<dbReference type="PROSITE" id="PS50222">
    <property type="entry name" value="EF_HAND_2"/>
    <property type="match status" value="1"/>
</dbReference>
<feature type="region of interest" description="Disordered" evidence="1">
    <location>
        <begin position="24"/>
        <end position="49"/>
    </location>
</feature>
<feature type="chain" id="PRO_5020703277" evidence="2">
    <location>
        <begin position="27"/>
        <end position="100"/>
    </location>
</feature>
<gene>
    <name evidence="4" type="ORF">DFR29_11981</name>
</gene>
<evidence type="ECO:0000259" key="3">
    <source>
        <dbReference type="PROSITE" id="PS50222"/>
    </source>
</evidence>
<accession>A0A4R6YMW5</accession>
<protein>
    <submittedName>
        <fullName evidence="4">EF hand domain-containing protein</fullName>
    </submittedName>
</protein>
<dbReference type="InterPro" id="IPR018247">
    <property type="entry name" value="EF_Hand_1_Ca_BS"/>
</dbReference>
<evidence type="ECO:0000256" key="2">
    <source>
        <dbReference type="SAM" id="SignalP"/>
    </source>
</evidence>
<proteinExistence type="predicted"/>
<dbReference type="Gene3D" id="1.10.238.10">
    <property type="entry name" value="EF-hand"/>
    <property type="match status" value="1"/>
</dbReference>
<dbReference type="SUPFAM" id="SSF47473">
    <property type="entry name" value="EF-hand"/>
    <property type="match status" value="1"/>
</dbReference>
<dbReference type="RefSeq" id="WP_133821294.1">
    <property type="nucleotide sequence ID" value="NZ_SNZH01000019.1"/>
</dbReference>
<dbReference type="GO" id="GO:0005509">
    <property type="term" value="F:calcium ion binding"/>
    <property type="evidence" value="ECO:0007669"/>
    <property type="project" value="InterPro"/>
</dbReference>
<evidence type="ECO:0000313" key="5">
    <source>
        <dbReference type="Proteomes" id="UP000295293"/>
    </source>
</evidence>
<dbReference type="PROSITE" id="PS00018">
    <property type="entry name" value="EF_HAND_1"/>
    <property type="match status" value="1"/>
</dbReference>
<dbReference type="AlphaFoldDB" id="A0A4R6YMW5"/>
<name>A0A4R6YMW5_9GAMM</name>
<sequence>MPTPYSPSFRLATAVLLAAGLGSAVAQTPAPATPPATQRLDPPNTGMASLAQLDLNHDGFIDKSEVPAGNELAGKFARLDQNSDGKLDAEEFARYQEENR</sequence>
<dbReference type="EMBL" id="SNZH01000019">
    <property type="protein sequence ID" value="TDR38753.1"/>
    <property type="molecule type" value="Genomic_DNA"/>
</dbReference>
<dbReference type="InterPro" id="IPR002048">
    <property type="entry name" value="EF_hand_dom"/>
</dbReference>
<keyword evidence="5" id="KW-1185">Reference proteome</keyword>
<evidence type="ECO:0000256" key="1">
    <source>
        <dbReference type="SAM" id="MobiDB-lite"/>
    </source>
</evidence>
<dbReference type="Proteomes" id="UP000295293">
    <property type="component" value="Unassembled WGS sequence"/>
</dbReference>
<dbReference type="OrthoDB" id="5703633at2"/>
<reference evidence="4 5" key="1">
    <citation type="submission" date="2019-03" db="EMBL/GenBank/DDBJ databases">
        <title>Genomic Encyclopedia of Type Strains, Phase IV (KMG-IV): sequencing the most valuable type-strain genomes for metagenomic binning, comparative biology and taxonomic classification.</title>
        <authorList>
            <person name="Goeker M."/>
        </authorList>
    </citation>
    <scope>NUCLEOTIDE SEQUENCE [LARGE SCALE GENOMIC DNA]</scope>
    <source>
        <strain evidence="4 5">DSM 21667</strain>
    </source>
</reference>
<organism evidence="4 5">
    <name type="scientific">Tahibacter aquaticus</name>
    <dbReference type="NCBI Taxonomy" id="520092"/>
    <lineage>
        <taxon>Bacteria</taxon>
        <taxon>Pseudomonadati</taxon>
        <taxon>Pseudomonadota</taxon>
        <taxon>Gammaproteobacteria</taxon>
        <taxon>Lysobacterales</taxon>
        <taxon>Rhodanobacteraceae</taxon>
        <taxon>Tahibacter</taxon>
    </lineage>
</organism>
<comment type="caution">
    <text evidence="4">The sequence shown here is derived from an EMBL/GenBank/DDBJ whole genome shotgun (WGS) entry which is preliminary data.</text>
</comment>
<feature type="domain" description="EF-hand" evidence="3">
    <location>
        <begin position="67"/>
        <end position="100"/>
    </location>
</feature>
<feature type="compositionally biased region" description="Low complexity" evidence="1">
    <location>
        <begin position="24"/>
        <end position="38"/>
    </location>
</feature>
<evidence type="ECO:0000313" key="4">
    <source>
        <dbReference type="EMBL" id="TDR38753.1"/>
    </source>
</evidence>
<keyword evidence="2" id="KW-0732">Signal</keyword>